<dbReference type="Pfam" id="PF15630">
    <property type="entry name" value="CENP-S"/>
    <property type="match status" value="1"/>
</dbReference>
<reference evidence="6" key="1">
    <citation type="submission" date="2023-06" db="EMBL/GenBank/DDBJ databases">
        <title>Survivors Of The Sea: Transcriptome response of Skeletonema marinoi to long-term dormancy.</title>
        <authorList>
            <person name="Pinder M.I.M."/>
            <person name="Kourtchenko O."/>
            <person name="Robertson E.K."/>
            <person name="Larsson T."/>
            <person name="Maumus F."/>
            <person name="Osuna-Cruz C.M."/>
            <person name="Vancaester E."/>
            <person name="Stenow R."/>
            <person name="Vandepoele K."/>
            <person name="Ploug H."/>
            <person name="Bruchert V."/>
            <person name="Godhe A."/>
            <person name="Topel M."/>
        </authorList>
    </citation>
    <scope>NUCLEOTIDE SEQUENCE</scope>
    <source>
        <strain evidence="6">R05AC</strain>
    </source>
</reference>
<evidence type="ECO:0000256" key="5">
    <source>
        <dbReference type="SAM" id="MobiDB-lite"/>
    </source>
</evidence>
<proteinExistence type="inferred from homology"/>
<comment type="similarity">
    <text evidence="1">Belongs to the TAF9 family. CENP-S/MHF1 subfamily.</text>
</comment>
<dbReference type="GO" id="GO:0031297">
    <property type="term" value="P:replication fork processing"/>
    <property type="evidence" value="ECO:0007669"/>
    <property type="project" value="TreeGrafter"/>
</dbReference>
<accession>A0AAD9DCU5</accession>
<feature type="compositionally biased region" description="Low complexity" evidence="5">
    <location>
        <begin position="259"/>
        <end position="273"/>
    </location>
</feature>
<dbReference type="InterPro" id="IPR029003">
    <property type="entry name" value="CENP-S/Mhf1"/>
</dbReference>
<feature type="region of interest" description="Disordered" evidence="5">
    <location>
        <begin position="117"/>
        <end position="139"/>
    </location>
</feature>
<dbReference type="PANTHER" id="PTHR22980">
    <property type="entry name" value="CORTISTATIN"/>
    <property type="match status" value="1"/>
</dbReference>
<evidence type="ECO:0000256" key="1">
    <source>
        <dbReference type="ARBA" id="ARBA00006612"/>
    </source>
</evidence>
<evidence type="ECO:0008006" key="8">
    <source>
        <dbReference type="Google" id="ProtNLM"/>
    </source>
</evidence>
<evidence type="ECO:0000256" key="3">
    <source>
        <dbReference type="ARBA" id="ARBA00023125"/>
    </source>
</evidence>
<dbReference type="Proteomes" id="UP001224775">
    <property type="component" value="Unassembled WGS sequence"/>
</dbReference>
<name>A0AAD9DCU5_9STRA</name>
<evidence type="ECO:0000256" key="2">
    <source>
        <dbReference type="ARBA" id="ARBA00022763"/>
    </source>
</evidence>
<feature type="compositionally biased region" description="Low complexity" evidence="5">
    <location>
        <begin position="311"/>
        <end position="329"/>
    </location>
</feature>
<organism evidence="6 7">
    <name type="scientific">Skeletonema marinoi</name>
    <dbReference type="NCBI Taxonomy" id="267567"/>
    <lineage>
        <taxon>Eukaryota</taxon>
        <taxon>Sar</taxon>
        <taxon>Stramenopiles</taxon>
        <taxon>Ochrophyta</taxon>
        <taxon>Bacillariophyta</taxon>
        <taxon>Coscinodiscophyceae</taxon>
        <taxon>Thalassiosirophycidae</taxon>
        <taxon>Thalassiosirales</taxon>
        <taxon>Skeletonemataceae</taxon>
        <taxon>Skeletonema</taxon>
        <taxon>Skeletonema marinoi-dohrnii complex</taxon>
    </lineage>
</organism>
<dbReference type="InterPro" id="IPR009072">
    <property type="entry name" value="Histone-fold"/>
</dbReference>
<dbReference type="CDD" id="cd22919">
    <property type="entry name" value="HFD_CENP-S"/>
    <property type="match status" value="1"/>
</dbReference>
<dbReference type="GO" id="GO:0003677">
    <property type="term" value="F:DNA binding"/>
    <property type="evidence" value="ECO:0007669"/>
    <property type="project" value="UniProtKB-KW"/>
</dbReference>
<feature type="compositionally biased region" description="Basic and acidic residues" evidence="5">
    <location>
        <begin position="282"/>
        <end position="295"/>
    </location>
</feature>
<keyword evidence="2" id="KW-0227">DNA damage</keyword>
<gene>
    <name evidence="6" type="ORF">QTG54_007747</name>
</gene>
<keyword evidence="7" id="KW-1185">Reference proteome</keyword>
<feature type="region of interest" description="Disordered" evidence="5">
    <location>
        <begin position="72"/>
        <end position="91"/>
    </location>
</feature>
<keyword evidence="4" id="KW-0234">DNA repair</keyword>
<comment type="caution">
    <text evidence="6">The sequence shown here is derived from an EMBL/GenBank/DDBJ whole genome shotgun (WGS) entry which is preliminary data.</text>
</comment>
<feature type="compositionally biased region" description="Acidic residues" evidence="5">
    <location>
        <begin position="346"/>
        <end position="358"/>
    </location>
</feature>
<dbReference type="GO" id="GO:0000712">
    <property type="term" value="P:resolution of meiotic recombination intermediates"/>
    <property type="evidence" value="ECO:0007669"/>
    <property type="project" value="TreeGrafter"/>
</dbReference>
<protein>
    <recommendedName>
        <fullName evidence="8">Centromere protein S</fullName>
    </recommendedName>
</protein>
<evidence type="ECO:0000256" key="4">
    <source>
        <dbReference type="ARBA" id="ARBA00023204"/>
    </source>
</evidence>
<dbReference type="PANTHER" id="PTHR22980:SF0">
    <property type="entry name" value="CENTROMERE PROTEIN S"/>
    <property type="match status" value="1"/>
</dbReference>
<evidence type="ECO:0000313" key="6">
    <source>
        <dbReference type="EMBL" id="KAK1741269.1"/>
    </source>
</evidence>
<dbReference type="GO" id="GO:0071821">
    <property type="term" value="C:FANCM-MHF complex"/>
    <property type="evidence" value="ECO:0007669"/>
    <property type="project" value="InterPro"/>
</dbReference>
<dbReference type="Gene3D" id="1.10.20.10">
    <property type="entry name" value="Histone, subunit A"/>
    <property type="match status" value="1"/>
</dbReference>
<evidence type="ECO:0000313" key="7">
    <source>
        <dbReference type="Proteomes" id="UP001224775"/>
    </source>
</evidence>
<dbReference type="AlphaFoldDB" id="A0AAD9DCU5"/>
<dbReference type="GO" id="GO:0046982">
    <property type="term" value="F:protein heterodimerization activity"/>
    <property type="evidence" value="ECO:0007669"/>
    <property type="project" value="InterPro"/>
</dbReference>
<dbReference type="GO" id="GO:0006281">
    <property type="term" value="P:DNA repair"/>
    <property type="evidence" value="ECO:0007669"/>
    <property type="project" value="UniProtKB-KW"/>
</dbReference>
<dbReference type="SUPFAM" id="SSF47113">
    <property type="entry name" value="Histone-fold"/>
    <property type="match status" value="1"/>
</dbReference>
<keyword evidence="3" id="KW-0238">DNA-binding</keyword>
<feature type="region of interest" description="Disordered" evidence="5">
    <location>
        <begin position="201"/>
        <end position="358"/>
    </location>
</feature>
<dbReference type="EMBL" id="JATAAI010000013">
    <property type="protein sequence ID" value="KAK1741269.1"/>
    <property type="molecule type" value="Genomic_DNA"/>
</dbReference>
<dbReference type="GO" id="GO:0003682">
    <property type="term" value="F:chromatin binding"/>
    <property type="evidence" value="ECO:0007669"/>
    <property type="project" value="TreeGrafter"/>
</dbReference>
<sequence length="358" mass="39040">MHEILCMRSSTSASSYLQIPYLPVHFHVFAAKDAGPFLRTYDRPRKTISTQHSTHFFKQSVQIINMYAASFPSSSDHEDGSSSSDDTEVDETLVRELRESLHFCVGKICRAEELAAARDGDANKDDDESDNGMTTSISKKTDTVMSKEAISALTELAYHYSTSSLANDLCAFSNHANRRTVKADDVLLVARKEKHILAELKRKVAASQPPAEPSNKGGNSTAKAAAVGSKKKKNTNNTKKTSNPLFNSNKKKAAKSKSKSMMLDSSSSSSSSDSDSDAGLDPMEKIRQRRLELKQKNLNNTAFDRAKNNDDSSSSSSSDGLDFSISKSKTNGKKKGSNKPKGTVDTQDDMVIDLADSD</sequence>
<feature type="compositionally biased region" description="Basic residues" evidence="5">
    <location>
        <begin position="249"/>
        <end position="258"/>
    </location>
</feature>